<dbReference type="EMBL" id="OUNR01000001">
    <property type="protein sequence ID" value="SPP63159.1"/>
    <property type="molecule type" value="Genomic_DNA"/>
</dbReference>
<dbReference type="InterPro" id="IPR005532">
    <property type="entry name" value="SUMF_dom"/>
</dbReference>
<dbReference type="OrthoDB" id="9768004at2"/>
<dbReference type="InterPro" id="IPR051043">
    <property type="entry name" value="Sulfatase_Mod_Factor_Kinase"/>
</dbReference>
<accession>A0A330L1M6</accession>
<dbReference type="Proteomes" id="UP000248168">
    <property type="component" value="Unassembled WGS sequence"/>
</dbReference>
<evidence type="ECO:0000259" key="3">
    <source>
        <dbReference type="Pfam" id="PF03781"/>
    </source>
</evidence>
<dbReference type="Pfam" id="PF03781">
    <property type="entry name" value="FGE-sulfatase"/>
    <property type="match status" value="1"/>
</dbReference>
<name>A0A330L1M6_9BACT</name>
<gene>
    <name evidence="4" type="ORF">NITLEN_10245</name>
</gene>
<dbReference type="InParanoid" id="A0A330L1M6"/>
<feature type="region of interest" description="Disordered" evidence="1">
    <location>
        <begin position="258"/>
        <end position="320"/>
    </location>
</feature>
<dbReference type="InterPro" id="IPR042095">
    <property type="entry name" value="SUMF_sf"/>
</dbReference>
<dbReference type="GO" id="GO:0120147">
    <property type="term" value="F:formylglycine-generating oxidase activity"/>
    <property type="evidence" value="ECO:0007669"/>
    <property type="project" value="TreeGrafter"/>
</dbReference>
<dbReference type="RefSeq" id="WP_121987734.1">
    <property type="nucleotide sequence ID" value="NZ_OUNR01000001.1"/>
</dbReference>
<dbReference type="PANTHER" id="PTHR23150">
    <property type="entry name" value="SULFATASE MODIFYING FACTOR 1, 2"/>
    <property type="match status" value="1"/>
</dbReference>
<dbReference type="PROSITE" id="PS51257">
    <property type="entry name" value="PROKAR_LIPOPROTEIN"/>
    <property type="match status" value="1"/>
</dbReference>
<feature type="chain" id="PRO_5016401990" description="Sulfatase-modifying factor enzyme-like domain-containing protein" evidence="2">
    <location>
        <begin position="34"/>
        <end position="320"/>
    </location>
</feature>
<evidence type="ECO:0000256" key="1">
    <source>
        <dbReference type="SAM" id="MobiDB-lite"/>
    </source>
</evidence>
<dbReference type="PANTHER" id="PTHR23150:SF19">
    <property type="entry name" value="FORMYLGLYCINE-GENERATING ENZYME"/>
    <property type="match status" value="1"/>
</dbReference>
<evidence type="ECO:0000256" key="2">
    <source>
        <dbReference type="SAM" id="SignalP"/>
    </source>
</evidence>
<keyword evidence="5" id="KW-1185">Reference proteome</keyword>
<feature type="signal peptide" evidence="2">
    <location>
        <begin position="1"/>
        <end position="33"/>
    </location>
</feature>
<proteinExistence type="predicted"/>
<sequence length="320" mass="35417">MSGNRKSSVWYASVLSCLLPLASCLVAWSVAHANHESSAQPPLWTPLDEVEQMAMIEVPGGMVTVPAGEFLMGSDPRKDPAAGPQEQPLHRVTLDAFEIDRYEVSNVEYLRFALSTGASWPQFWRAKPFPDKMATHPVINVSWQEADAYCRWAGKRLPTEAEWEKAARGSDGRMFPWGDEPAGWIKSNIAHPGSKRGAKYPPLANINRYDKGVSPYGVYQLAGNVSEWVSDWFDPEYYRLGVNENPQGPKTGELKVFRGGSWNEDPEVARSAGRNGGEPTRKSYLTGFRCAKSSQQESAGPVLTTEVVVPPPPVPHRPHK</sequence>
<feature type="compositionally biased region" description="Pro residues" evidence="1">
    <location>
        <begin position="309"/>
        <end position="320"/>
    </location>
</feature>
<dbReference type="InterPro" id="IPR016187">
    <property type="entry name" value="CTDL_fold"/>
</dbReference>
<protein>
    <recommendedName>
        <fullName evidence="3">Sulfatase-modifying factor enzyme-like domain-containing protein</fullName>
    </recommendedName>
</protein>
<dbReference type="SUPFAM" id="SSF56436">
    <property type="entry name" value="C-type lectin-like"/>
    <property type="match status" value="1"/>
</dbReference>
<reference evidence="5" key="1">
    <citation type="submission" date="2018-04" db="EMBL/GenBank/DDBJ databases">
        <authorList>
            <person name="Lucker S."/>
            <person name="Sakoula D."/>
        </authorList>
    </citation>
    <scope>NUCLEOTIDE SEQUENCE [LARGE SCALE GENOMIC DNA]</scope>
</reference>
<organism evidence="4 5">
    <name type="scientific">Nitrospira lenta</name>
    <dbReference type="NCBI Taxonomy" id="1436998"/>
    <lineage>
        <taxon>Bacteria</taxon>
        <taxon>Pseudomonadati</taxon>
        <taxon>Nitrospirota</taxon>
        <taxon>Nitrospiria</taxon>
        <taxon>Nitrospirales</taxon>
        <taxon>Nitrospiraceae</taxon>
        <taxon>Nitrospira</taxon>
    </lineage>
</organism>
<evidence type="ECO:0000313" key="4">
    <source>
        <dbReference type="EMBL" id="SPP63159.1"/>
    </source>
</evidence>
<feature type="domain" description="Sulfatase-modifying factor enzyme-like" evidence="3">
    <location>
        <begin position="61"/>
        <end position="292"/>
    </location>
</feature>
<dbReference type="AlphaFoldDB" id="A0A330L1M6"/>
<dbReference type="Gene3D" id="3.90.1580.10">
    <property type="entry name" value="paralog of FGE (formylglycine-generating enzyme)"/>
    <property type="match status" value="1"/>
</dbReference>
<keyword evidence="2" id="KW-0732">Signal</keyword>
<evidence type="ECO:0000313" key="5">
    <source>
        <dbReference type="Proteomes" id="UP000248168"/>
    </source>
</evidence>